<evidence type="ECO:0008006" key="3">
    <source>
        <dbReference type="Google" id="ProtNLM"/>
    </source>
</evidence>
<dbReference type="Pfam" id="PF07366">
    <property type="entry name" value="SnoaL"/>
    <property type="match status" value="1"/>
</dbReference>
<sequence>MHLEFCYPAKPAGSHKGSGSHVSESIEPAVRQLRATTVVNHLEAENQHDIAATLATFKSGVARTELPGEVAVGHDAVADSYRELFIAFPDMRFDIEPGSLCHHDHQVLMETHVRGTHLGPYRGLPPTGRAVKLPLALVFEFDGAELVCERAYFDRMDLLIQLGVGRDPNSTAGRIATLLNHPVTVARAALRARRPRN</sequence>
<proteinExistence type="predicted"/>
<evidence type="ECO:0000313" key="2">
    <source>
        <dbReference type="Proteomes" id="UP000465240"/>
    </source>
</evidence>
<dbReference type="Gene3D" id="3.10.450.50">
    <property type="match status" value="1"/>
</dbReference>
<dbReference type="PANTHER" id="PTHR38436:SF1">
    <property type="entry name" value="ESTER CYCLASE"/>
    <property type="match status" value="1"/>
</dbReference>
<dbReference type="SUPFAM" id="SSF54427">
    <property type="entry name" value="NTF2-like"/>
    <property type="match status" value="1"/>
</dbReference>
<gene>
    <name evidence="1" type="ORF">MPRG_17090</name>
</gene>
<dbReference type="Proteomes" id="UP000465240">
    <property type="component" value="Unassembled WGS sequence"/>
</dbReference>
<comment type="caution">
    <text evidence="1">The sequence shown here is derived from an EMBL/GenBank/DDBJ whole genome shotgun (WGS) entry which is preliminary data.</text>
</comment>
<dbReference type="PANTHER" id="PTHR38436">
    <property type="entry name" value="POLYKETIDE CYCLASE SNOAL-LIKE DOMAIN"/>
    <property type="match status" value="1"/>
</dbReference>
<organism evidence="1 2">
    <name type="scientific">Mycobacterium paragordonae</name>
    <dbReference type="NCBI Taxonomy" id="1389713"/>
    <lineage>
        <taxon>Bacteria</taxon>
        <taxon>Bacillati</taxon>
        <taxon>Actinomycetota</taxon>
        <taxon>Actinomycetes</taxon>
        <taxon>Mycobacteriales</taxon>
        <taxon>Mycobacteriaceae</taxon>
        <taxon>Mycobacterium</taxon>
    </lineage>
</organism>
<accession>A0ABQ1C1W2</accession>
<evidence type="ECO:0000313" key="1">
    <source>
        <dbReference type="EMBL" id="GFG78433.1"/>
    </source>
</evidence>
<name>A0ABQ1C1W2_9MYCO</name>
<reference evidence="1 2" key="1">
    <citation type="journal article" date="2019" name="Emerg. Microbes Infect.">
        <title>Comprehensive subspecies identification of 175 nontuberculous mycobacteria species based on 7547 genomic profiles.</title>
        <authorList>
            <person name="Matsumoto Y."/>
            <person name="Kinjo T."/>
            <person name="Motooka D."/>
            <person name="Nabeya D."/>
            <person name="Jung N."/>
            <person name="Uechi K."/>
            <person name="Horii T."/>
            <person name="Iida T."/>
            <person name="Fujita J."/>
            <person name="Nakamura S."/>
        </authorList>
    </citation>
    <scope>NUCLEOTIDE SEQUENCE [LARGE SCALE GENOMIC DNA]</scope>
    <source>
        <strain evidence="1 2">JCM 18565</strain>
    </source>
</reference>
<dbReference type="RefSeq" id="WP_120792346.1">
    <property type="nucleotide sequence ID" value="NZ_BLKX01000001.1"/>
</dbReference>
<dbReference type="InterPro" id="IPR032710">
    <property type="entry name" value="NTF2-like_dom_sf"/>
</dbReference>
<protein>
    <recommendedName>
        <fullName evidence="3">Ester cyclase</fullName>
    </recommendedName>
</protein>
<dbReference type="InterPro" id="IPR009959">
    <property type="entry name" value="Cyclase_SnoaL-like"/>
</dbReference>
<keyword evidence="2" id="KW-1185">Reference proteome</keyword>
<dbReference type="EMBL" id="BLKX01000001">
    <property type="protein sequence ID" value="GFG78433.1"/>
    <property type="molecule type" value="Genomic_DNA"/>
</dbReference>